<sequence>MLYRIVKKLVAILCIVGILIPHFNLQGYSQTLGSSLGLTVVRDVNGVYKITKNSISVKWNAVEEAAYYTVEAAYSNSQIDFSTATTNTYCDITNLKAATLYKITVSAKDESGEVITTQSIYVITEFKLYAEPEPDPAKEEDIPLGFGGDKPKLIISFHKINISLDYQNDIGFRGYNVFVGKSQTGADANQYFIDSNTNEIYKYLKSGNLTIPVELVRDGKKQFASEDKGIVSMTVYDKYDGIDTPELYPGTIYYIIMNPKMDNTSVIYKPLSNISCPTLMQVSAAKIGEIEKDGKILALVRVQWKGVDPGNYKQDEIKYQAYYATNANELPRDSLPPQNIFATTSYNQNEAYIPGLSMTTKYYYIRVEAVFADGTKIPSALIKVSVTELGDIPPTPRNCQAETVSQTEIKVSFDKPVSDDVYYRYQIWYSTQYNDVLDADNNPTVYKLVYISENYNPNIDGFVSNNFEISQDGKRYSYRVKNLKPNTVYYFKVRIINLSDLNSPKKSDFSLVFVGTTKPIPTLVVPPIDDNFITKIEVDKNKITIYTYQDKFLEDVRANVYDYVRNSVGLNYQSVEESVYYHVYVCKYTWDENKILFSFEISSEELKGQNKIEVSGLEPNTVYYIRFKVKVVLLDKSYFSGFSKAYVVATKPEPVPPTISRPEIPKNFMIAPENGALTQTSVKLRWNTKQNQSYVILQTFKPLEDISLSLDETIKYFTNTLKQKVEIYSQNQSGSFVVQQVVYDVYSQNASVGARVYIDVTSPCTFTNLAPNTLYYFSIKAIENGMESFWGSIAVTTSPIEKPENLVIFLRDPSGHGLTIQWQGNQAYGYQVFVKAETDTVFTMVYSGNISPFSIIDSKTALFRYYIGNLKSNTLYHIRVRSIHIPTGKVSLFAEVLARTLFNQSDFEEQQRKIKEQEESRIREIQNQKQPIMVIENSSDKYFLYLIDQNALDEIERSSSSEFVIDFTRATYSSAKGQVQFSYKVADKLERMQKSLVIKYRNVTIKVPAGALNVPEIEVLSKRHNIEKGNILLFAEVSRVSGISVPSGYELDSDVVNFKLGAKYYYNDEVLISNLAKPVSIVIVYNQLIVLPNEKRVVYSFSDNAFVDKFNIDKIANKIVFNVTKTGSYGILKASISSNYTSSKYKDDIVYLAYKYGLSDLYVNFSKTLTQEYANELLKKVFSTQLENIKNGNLTRQEAIYLLARLYETKKNMLVDSILVTKSTNFNPDGRYKKYILAMMSIGVIDTDLNPTDYILVDEFVHYIVNLEKLLNY</sequence>
<keyword evidence="4" id="KW-1185">Reference proteome</keyword>
<dbReference type="RefSeq" id="WP_235374639.1">
    <property type="nucleotide sequence ID" value="NZ_CP113864.1"/>
</dbReference>
<reference evidence="3" key="1">
    <citation type="submission" date="2022-12" db="EMBL/GenBank/DDBJ databases">
        <authorList>
            <person name="Bing R.G."/>
            <person name="Willard D.J."/>
            <person name="Manesh M.J.H."/>
            <person name="Laemthong T."/>
            <person name="Crosby J.R."/>
            <person name="Kelly R.M."/>
        </authorList>
    </citation>
    <scope>NUCLEOTIDE SEQUENCE</scope>
    <source>
        <strain evidence="3">DSM 8991</strain>
    </source>
</reference>
<dbReference type="PANTHER" id="PTHR46708">
    <property type="entry name" value="TENASCIN"/>
    <property type="match status" value="1"/>
</dbReference>
<organism evidence="3 4">
    <name type="scientific">Caldicellulosiruptor naganoensis</name>
    <dbReference type="NCBI Taxonomy" id="29324"/>
    <lineage>
        <taxon>Bacteria</taxon>
        <taxon>Bacillati</taxon>
        <taxon>Bacillota</taxon>
        <taxon>Bacillota incertae sedis</taxon>
        <taxon>Caldicellulosiruptorales</taxon>
        <taxon>Caldicellulosiruptoraceae</taxon>
        <taxon>Caldicellulosiruptor</taxon>
    </lineage>
</organism>
<dbReference type="InterPro" id="IPR036116">
    <property type="entry name" value="FN3_sf"/>
</dbReference>
<feature type="domain" description="Fibronectin type-III" evidence="2">
    <location>
        <begin position="395"/>
        <end position="520"/>
    </location>
</feature>
<protein>
    <submittedName>
        <fullName evidence="3">Fibronectin type III domain-containing protein</fullName>
    </submittedName>
</protein>
<name>A0ABY7BID0_9FIRM</name>
<dbReference type="CDD" id="cd00063">
    <property type="entry name" value="FN3"/>
    <property type="match status" value="2"/>
</dbReference>
<dbReference type="SMART" id="SM00060">
    <property type="entry name" value="FN3"/>
    <property type="match status" value="4"/>
</dbReference>
<evidence type="ECO:0000256" key="1">
    <source>
        <dbReference type="ARBA" id="ARBA00022737"/>
    </source>
</evidence>
<gene>
    <name evidence="3" type="ORF">OTJ99_000775</name>
</gene>
<proteinExistence type="predicted"/>
<dbReference type="Gene3D" id="2.60.40.10">
    <property type="entry name" value="Immunoglobulins"/>
    <property type="match status" value="3"/>
</dbReference>
<feature type="domain" description="Fibronectin type-III" evidence="2">
    <location>
        <begin position="40"/>
        <end position="127"/>
    </location>
</feature>
<dbReference type="PANTHER" id="PTHR46708:SF2">
    <property type="entry name" value="FIBRONECTIN TYPE-III DOMAIN-CONTAINING PROTEIN"/>
    <property type="match status" value="1"/>
</dbReference>
<dbReference type="Pfam" id="PF00041">
    <property type="entry name" value="fn3"/>
    <property type="match status" value="2"/>
</dbReference>
<dbReference type="InterPro" id="IPR013783">
    <property type="entry name" value="Ig-like_fold"/>
</dbReference>
<dbReference type="EMBL" id="CP113864">
    <property type="protein sequence ID" value="WAM32255.1"/>
    <property type="molecule type" value="Genomic_DNA"/>
</dbReference>
<evidence type="ECO:0000313" key="3">
    <source>
        <dbReference type="EMBL" id="WAM32255.1"/>
    </source>
</evidence>
<keyword evidence="1" id="KW-0677">Repeat</keyword>
<dbReference type="Proteomes" id="UP001164745">
    <property type="component" value="Chromosome"/>
</dbReference>
<accession>A0ABY7BID0</accession>
<dbReference type="InterPro" id="IPR003961">
    <property type="entry name" value="FN3_dom"/>
</dbReference>
<dbReference type="SUPFAM" id="SSF49265">
    <property type="entry name" value="Fibronectin type III"/>
    <property type="match status" value="3"/>
</dbReference>
<evidence type="ECO:0000313" key="4">
    <source>
        <dbReference type="Proteomes" id="UP001164745"/>
    </source>
</evidence>
<evidence type="ECO:0000259" key="2">
    <source>
        <dbReference type="PROSITE" id="PS50853"/>
    </source>
</evidence>
<dbReference type="InterPro" id="IPR050991">
    <property type="entry name" value="ECM_Regulatory_Proteins"/>
</dbReference>
<dbReference type="PROSITE" id="PS50853">
    <property type="entry name" value="FN3"/>
    <property type="match status" value="2"/>
</dbReference>